<dbReference type="PANTHER" id="PTHR20857:SF15">
    <property type="entry name" value="THIAMINE-PHOSPHATE SYNTHASE"/>
    <property type="match status" value="1"/>
</dbReference>
<protein>
    <recommendedName>
        <fullName evidence="9">Thiamine-phosphate synthase</fullName>
        <shortName evidence="9">TP synthase</shortName>
        <shortName evidence="9">TPS</shortName>
        <ecNumber evidence="9">2.5.1.3</ecNumber>
    </recommendedName>
    <alternativeName>
        <fullName evidence="9">Thiamine-phosphate pyrophosphorylase</fullName>
        <shortName evidence="9">TMP pyrophosphorylase</shortName>
        <shortName evidence="9">TMP-PPase</shortName>
    </alternativeName>
</protein>
<evidence type="ECO:0000256" key="6">
    <source>
        <dbReference type="ARBA" id="ARBA00047334"/>
    </source>
</evidence>
<comment type="cofactor">
    <cofactor evidence="9">
        <name>Mg(2+)</name>
        <dbReference type="ChEBI" id="CHEBI:18420"/>
    </cofactor>
    <text evidence="9">Binds 1 Mg(2+) ion per subunit.</text>
</comment>
<feature type="binding site" evidence="9">
    <location>
        <position position="73"/>
    </location>
    <ligand>
        <name>4-amino-2-methyl-5-(diphosphooxymethyl)pyrimidine</name>
        <dbReference type="ChEBI" id="CHEBI:57841"/>
    </ligand>
</feature>
<dbReference type="SUPFAM" id="SSF51391">
    <property type="entry name" value="Thiamin phosphate synthase"/>
    <property type="match status" value="1"/>
</dbReference>
<dbReference type="NCBIfam" id="TIGR00693">
    <property type="entry name" value="thiE"/>
    <property type="match status" value="1"/>
</dbReference>
<gene>
    <name evidence="9 13" type="primary">thiE</name>
    <name evidence="13" type="ORF">C176_13812</name>
</gene>
<evidence type="ECO:0000256" key="3">
    <source>
        <dbReference type="ARBA" id="ARBA00022723"/>
    </source>
</evidence>
<feature type="binding site" evidence="9">
    <location>
        <position position="74"/>
    </location>
    <ligand>
        <name>Mg(2+)</name>
        <dbReference type="ChEBI" id="CHEBI:18420"/>
    </ligand>
</feature>
<dbReference type="InterPro" id="IPR022998">
    <property type="entry name" value="ThiamineP_synth_TenI"/>
</dbReference>
<dbReference type="EC" id="2.5.1.3" evidence="9"/>
<keyword evidence="3 9" id="KW-0479">Metal-binding</keyword>
<sequence length="217" mass="23070">MNREQLQLYFIMGSQNVEEHDPIVVLEEALRGGITLFQFREKGENALTGEDKINFAKACKALCKKYNVPFIINDDVNLAIALDADGVHVGQDDANAIAIREKIGLDKILGVSTHSLTEVTAAINAGADYVGIGPVYATTSKSDANSPAGTILIEQTAATYPSLPIVGIGGITIDNCQTVIRAGADGVSLISAIATHEEPFVATRQLLHVLQQVAKIS</sequence>
<comment type="catalytic activity">
    <reaction evidence="6 9 10">
        <text>4-methyl-5-(2-phosphooxyethyl)-thiazole + 4-amino-2-methyl-5-(diphosphooxymethyl)pyrimidine + H(+) = thiamine phosphate + diphosphate</text>
        <dbReference type="Rhea" id="RHEA:22328"/>
        <dbReference type="ChEBI" id="CHEBI:15378"/>
        <dbReference type="ChEBI" id="CHEBI:33019"/>
        <dbReference type="ChEBI" id="CHEBI:37575"/>
        <dbReference type="ChEBI" id="CHEBI:57841"/>
        <dbReference type="ChEBI" id="CHEBI:58296"/>
        <dbReference type="EC" id="2.5.1.3"/>
    </reaction>
</comment>
<evidence type="ECO:0000256" key="8">
    <source>
        <dbReference type="ARBA" id="ARBA00047883"/>
    </source>
</evidence>
<feature type="binding site" evidence="9">
    <location>
        <begin position="190"/>
        <end position="191"/>
    </location>
    <ligand>
        <name>2-[(2R,5Z)-2-carboxy-4-methylthiazol-5(2H)-ylidene]ethyl phosphate</name>
        <dbReference type="ChEBI" id="CHEBI:62899"/>
    </ligand>
</feature>
<dbReference type="PANTHER" id="PTHR20857">
    <property type="entry name" value="THIAMINE-PHOSPHATE PYROPHOSPHORYLASE"/>
    <property type="match status" value="1"/>
</dbReference>
<dbReference type="RefSeq" id="WP_038186374.1">
    <property type="nucleotide sequence ID" value="NZ_ASQA01000033.1"/>
</dbReference>
<dbReference type="eggNOG" id="COG0352">
    <property type="taxonomic scope" value="Bacteria"/>
</dbReference>
<evidence type="ECO:0000256" key="1">
    <source>
        <dbReference type="ARBA" id="ARBA00005165"/>
    </source>
</evidence>
<comment type="catalytic activity">
    <reaction evidence="8 9 10">
        <text>2-[(2R,5Z)-2-carboxy-4-methylthiazol-5(2H)-ylidene]ethyl phosphate + 4-amino-2-methyl-5-(diphosphooxymethyl)pyrimidine + 2 H(+) = thiamine phosphate + CO2 + diphosphate</text>
        <dbReference type="Rhea" id="RHEA:47844"/>
        <dbReference type="ChEBI" id="CHEBI:15378"/>
        <dbReference type="ChEBI" id="CHEBI:16526"/>
        <dbReference type="ChEBI" id="CHEBI:33019"/>
        <dbReference type="ChEBI" id="CHEBI:37575"/>
        <dbReference type="ChEBI" id="CHEBI:57841"/>
        <dbReference type="ChEBI" id="CHEBI:62899"/>
        <dbReference type="EC" id="2.5.1.3"/>
    </reaction>
</comment>
<evidence type="ECO:0000313" key="14">
    <source>
        <dbReference type="Proteomes" id="UP000019062"/>
    </source>
</evidence>
<feature type="binding site" evidence="9">
    <location>
        <position position="93"/>
    </location>
    <ligand>
        <name>Mg(2+)</name>
        <dbReference type="ChEBI" id="CHEBI:18420"/>
    </ligand>
</feature>
<dbReference type="GO" id="GO:0000287">
    <property type="term" value="F:magnesium ion binding"/>
    <property type="evidence" value="ECO:0007669"/>
    <property type="project" value="UniProtKB-UniRule"/>
</dbReference>
<comment type="catalytic activity">
    <reaction evidence="7 9 10">
        <text>2-(2-carboxy-4-methylthiazol-5-yl)ethyl phosphate + 4-amino-2-methyl-5-(diphosphooxymethyl)pyrimidine + 2 H(+) = thiamine phosphate + CO2 + diphosphate</text>
        <dbReference type="Rhea" id="RHEA:47848"/>
        <dbReference type="ChEBI" id="CHEBI:15378"/>
        <dbReference type="ChEBI" id="CHEBI:16526"/>
        <dbReference type="ChEBI" id="CHEBI:33019"/>
        <dbReference type="ChEBI" id="CHEBI:37575"/>
        <dbReference type="ChEBI" id="CHEBI:57841"/>
        <dbReference type="ChEBI" id="CHEBI:62890"/>
        <dbReference type="EC" id="2.5.1.3"/>
    </reaction>
</comment>
<comment type="pathway">
    <text evidence="1 9 11">Cofactor biosynthesis; thiamine diphosphate biosynthesis; thiamine phosphate from 4-amino-2-methyl-5-diphosphomethylpyrimidine and 4-methyl-5-(2-phosphoethyl)-thiazole: step 1/1.</text>
</comment>
<evidence type="ECO:0000256" key="7">
    <source>
        <dbReference type="ARBA" id="ARBA00047851"/>
    </source>
</evidence>
<keyword evidence="4 9" id="KW-0460">Magnesium</keyword>
<dbReference type="Pfam" id="PF02581">
    <property type="entry name" value="TMP-TENI"/>
    <property type="match status" value="1"/>
</dbReference>
<feature type="binding site" evidence="9">
    <location>
        <begin position="38"/>
        <end position="42"/>
    </location>
    <ligand>
        <name>4-amino-2-methyl-5-(diphosphooxymethyl)pyrimidine</name>
        <dbReference type="ChEBI" id="CHEBI:57841"/>
    </ligand>
</feature>
<evidence type="ECO:0000259" key="12">
    <source>
        <dbReference type="Pfam" id="PF02581"/>
    </source>
</evidence>
<dbReference type="InterPro" id="IPR036206">
    <property type="entry name" value="ThiamineP_synth_sf"/>
</dbReference>
<dbReference type="GO" id="GO:0004789">
    <property type="term" value="F:thiamine-phosphate diphosphorylase activity"/>
    <property type="evidence" value="ECO:0007669"/>
    <property type="project" value="UniProtKB-UniRule"/>
</dbReference>
<keyword evidence="2 9" id="KW-0808">Transferase</keyword>
<dbReference type="GO" id="GO:0005737">
    <property type="term" value="C:cytoplasm"/>
    <property type="evidence" value="ECO:0007669"/>
    <property type="project" value="TreeGrafter"/>
</dbReference>
<dbReference type="CDD" id="cd00564">
    <property type="entry name" value="TMP_TenI"/>
    <property type="match status" value="1"/>
</dbReference>
<evidence type="ECO:0000256" key="11">
    <source>
        <dbReference type="RuleBase" id="RU004253"/>
    </source>
</evidence>
<dbReference type="FunFam" id="3.20.20.70:FF:000096">
    <property type="entry name" value="Thiamine-phosphate synthase"/>
    <property type="match status" value="1"/>
</dbReference>
<name>W4ER00_9BACL</name>
<comment type="caution">
    <text evidence="13">The sequence shown here is derived from an EMBL/GenBank/DDBJ whole genome shotgun (WGS) entry which is preliminary data.</text>
</comment>
<dbReference type="EMBL" id="ASQA01000033">
    <property type="protein sequence ID" value="ETT82990.1"/>
    <property type="molecule type" value="Genomic_DNA"/>
</dbReference>
<dbReference type="GO" id="GO:0009229">
    <property type="term" value="P:thiamine diphosphate biosynthetic process"/>
    <property type="evidence" value="ECO:0007669"/>
    <property type="project" value="UniProtKB-UniRule"/>
</dbReference>
<dbReference type="InterPro" id="IPR034291">
    <property type="entry name" value="TMP_synthase"/>
</dbReference>
<evidence type="ECO:0000256" key="2">
    <source>
        <dbReference type="ARBA" id="ARBA00022679"/>
    </source>
</evidence>
<dbReference type="AlphaFoldDB" id="W4ER00"/>
<dbReference type="UniPathway" id="UPA00060">
    <property type="reaction ID" value="UER00141"/>
</dbReference>
<dbReference type="HAMAP" id="MF_00097">
    <property type="entry name" value="TMP_synthase"/>
    <property type="match status" value="1"/>
</dbReference>
<comment type="similarity">
    <text evidence="9 10">Belongs to the thiamine-phosphate synthase family.</text>
</comment>
<comment type="function">
    <text evidence="9">Condenses 4-methyl-5-(beta-hydroxyethyl)thiazole monophosphate (THZ-P) and 2-methyl-4-amino-5-hydroxymethyl pyrimidine pyrophosphate (HMP-PP) to form thiamine monophosphate (TMP).</text>
</comment>
<reference evidence="13 14" key="1">
    <citation type="journal article" date="2014" name="BMC Genomics">
        <title>Genomic comparison of sporeforming bacilli isolated from milk.</title>
        <authorList>
            <person name="Moreno Switt A.I."/>
            <person name="Andrus A.D."/>
            <person name="Ranieri M.L."/>
            <person name="Orsi R.H."/>
            <person name="Ivy R."/>
            <person name="den Bakker H.C."/>
            <person name="Martin N.H."/>
            <person name="Wiedmann M."/>
            <person name="Boor K.J."/>
        </authorList>
    </citation>
    <scope>NUCLEOTIDE SEQUENCE [LARGE SCALE GENOMIC DNA]</scope>
    <source>
        <strain evidence="13 14">FSL R5-213</strain>
    </source>
</reference>
<feature type="binding site" evidence="9">
    <location>
        <position position="141"/>
    </location>
    <ligand>
        <name>4-amino-2-methyl-5-(diphosphooxymethyl)pyrimidine</name>
        <dbReference type="ChEBI" id="CHEBI:57841"/>
    </ligand>
</feature>
<dbReference type="GO" id="GO:0009228">
    <property type="term" value="P:thiamine biosynthetic process"/>
    <property type="evidence" value="ECO:0007669"/>
    <property type="project" value="UniProtKB-KW"/>
</dbReference>
<feature type="binding site" evidence="9">
    <location>
        <position position="112"/>
    </location>
    <ligand>
        <name>4-amino-2-methyl-5-(diphosphooxymethyl)pyrimidine</name>
        <dbReference type="ChEBI" id="CHEBI:57841"/>
    </ligand>
</feature>
<feature type="domain" description="Thiamine phosphate synthase/TenI" evidence="12">
    <location>
        <begin position="8"/>
        <end position="193"/>
    </location>
</feature>
<organism evidence="13 14">
    <name type="scientific">Viridibacillus arenosi FSL R5-213</name>
    <dbReference type="NCBI Taxonomy" id="1227360"/>
    <lineage>
        <taxon>Bacteria</taxon>
        <taxon>Bacillati</taxon>
        <taxon>Bacillota</taxon>
        <taxon>Bacilli</taxon>
        <taxon>Bacillales</taxon>
        <taxon>Caryophanaceae</taxon>
        <taxon>Viridibacillus</taxon>
    </lineage>
</organism>
<dbReference type="InterPro" id="IPR013785">
    <property type="entry name" value="Aldolase_TIM"/>
</dbReference>
<feature type="binding site" evidence="9">
    <location>
        <begin position="138"/>
        <end position="140"/>
    </location>
    <ligand>
        <name>2-[(2R,5Z)-2-carboxy-4-methylthiazol-5(2H)-ylidene]ethyl phosphate</name>
        <dbReference type="ChEBI" id="CHEBI:62899"/>
    </ligand>
</feature>
<evidence type="ECO:0000256" key="5">
    <source>
        <dbReference type="ARBA" id="ARBA00022977"/>
    </source>
</evidence>
<dbReference type="Gene3D" id="3.20.20.70">
    <property type="entry name" value="Aldolase class I"/>
    <property type="match status" value="1"/>
</dbReference>
<dbReference type="Proteomes" id="UP000019062">
    <property type="component" value="Unassembled WGS sequence"/>
</dbReference>
<evidence type="ECO:0000256" key="10">
    <source>
        <dbReference type="RuleBase" id="RU003826"/>
    </source>
</evidence>
<accession>W4ER00</accession>
<evidence type="ECO:0000313" key="13">
    <source>
        <dbReference type="EMBL" id="ETT82990.1"/>
    </source>
</evidence>
<evidence type="ECO:0000256" key="4">
    <source>
        <dbReference type="ARBA" id="ARBA00022842"/>
    </source>
</evidence>
<evidence type="ECO:0000256" key="9">
    <source>
        <dbReference type="HAMAP-Rule" id="MF_00097"/>
    </source>
</evidence>
<feature type="binding site" evidence="9">
    <location>
        <position position="170"/>
    </location>
    <ligand>
        <name>2-[(2R,5Z)-2-carboxy-4-methylthiazol-5(2H)-ylidene]ethyl phosphate</name>
        <dbReference type="ChEBI" id="CHEBI:62899"/>
    </ligand>
</feature>
<proteinExistence type="inferred from homology"/>
<keyword evidence="5 9" id="KW-0784">Thiamine biosynthesis</keyword>
<dbReference type="PATRIC" id="fig|1227360.4.peg.2817"/>
<keyword evidence="14" id="KW-1185">Reference proteome</keyword>